<comment type="caution">
    <text evidence="1">The sequence shown here is derived from an EMBL/GenBank/DDBJ whole genome shotgun (WGS) entry which is preliminary data.</text>
</comment>
<dbReference type="EMBL" id="CAUYUJ010014447">
    <property type="protein sequence ID" value="CAK0841338.1"/>
    <property type="molecule type" value="Genomic_DNA"/>
</dbReference>
<accession>A0ABN9T8A1</accession>
<gene>
    <name evidence="1" type="ORF">PCOR1329_LOCUS36563</name>
</gene>
<evidence type="ECO:0000313" key="2">
    <source>
        <dbReference type="Proteomes" id="UP001189429"/>
    </source>
</evidence>
<dbReference type="Proteomes" id="UP001189429">
    <property type="component" value="Unassembled WGS sequence"/>
</dbReference>
<feature type="non-terminal residue" evidence="1">
    <location>
        <position position="969"/>
    </location>
</feature>
<evidence type="ECO:0000313" key="1">
    <source>
        <dbReference type="EMBL" id="CAK0841338.1"/>
    </source>
</evidence>
<proteinExistence type="predicted"/>
<sequence>MISAAAAHCEACLPDVRMARRQLRPDRLPQWKELGGDALAAIRALPGAEGHDFLTQWSQVLDPRGRHAPTVERHRRLSDLLEKGDARFLQEMRGQQLLAWAPADTEALQRILSQFLRRASTEAPTSMLLITPLPSFPGAATMTQILDLWHHLLLGEKHAAIVQAIHLLPQPLEYILPGLRGPRHVRQGLACFRIARTGPRSPPAIVLSRTPLLKTTGSDNVTIDTPLNLLPTLMSKLATLEEFRSSPIRDPTRSIGSTNESPRTSVELLLPPALSQLGKELLLRRLQRSVLSQGMLIGHRSLYVAEDAMILECLSPAVMLKAWPLCSEALFLTPNKLLVRTDASAETWTQLMDGLCREGELSLITKLRWKSSRFGKTKGAPQATDYMTEIRINGDPGLWAMGQYLGKLSLTIWNTQALFAADGFRHRDKSRHVHRLMATHDAGVWSESHGAADRGALWREPPGCTSWWSPGPSSGTAGVGIAVETDFLKLFARRVHFEIIFPGRAAVLRLDGGQGSLDIYTVYFHTGDSTPAEDVVEAGFDPAQRAPSNFELREALRHRLARRLRPREEALSILGGVFNHALRPPERVCISAGAAAGHRGHRDATSWRTLVEVPRGIHELYQPEHTYAAPDTRARLDRVYCNQYDVEYLGKACACTALAWCPELSATAHSVALAWQELLHNNPDAHALTWLQLLKQAMRQAELALASQVGSAPPAEQLDDRIVVCMKFLRASEACSPERISRCLERYPLLRDMVANPCDFTSPPGPRLARVRSHVMELQRDFTMQELNKLHEDLRELEPAQAARRRRRNQQLVCKLAPGRSCQHFALDAPTGEATTDPQEMLGILRGHWSEVFRRKDMDTSLLDTWLRGDAQHLPADYTDHLPHLAVPRRAFRQAIRKSGNSAPGRDGIPFKAWRKIVDLATDAFHEAFEAMIAPTGLDMVQEAWRDFNESVMVFLPKKPTSTSANGTA</sequence>
<organism evidence="1 2">
    <name type="scientific">Prorocentrum cordatum</name>
    <dbReference type="NCBI Taxonomy" id="2364126"/>
    <lineage>
        <taxon>Eukaryota</taxon>
        <taxon>Sar</taxon>
        <taxon>Alveolata</taxon>
        <taxon>Dinophyceae</taxon>
        <taxon>Prorocentrales</taxon>
        <taxon>Prorocentraceae</taxon>
        <taxon>Prorocentrum</taxon>
    </lineage>
</organism>
<name>A0ABN9T8A1_9DINO</name>
<evidence type="ECO:0008006" key="3">
    <source>
        <dbReference type="Google" id="ProtNLM"/>
    </source>
</evidence>
<keyword evidence="2" id="KW-1185">Reference proteome</keyword>
<protein>
    <recommendedName>
        <fullName evidence="3">RNA-dependent RNA polymerase</fullName>
    </recommendedName>
</protein>
<reference evidence="1" key="1">
    <citation type="submission" date="2023-10" db="EMBL/GenBank/DDBJ databases">
        <authorList>
            <person name="Chen Y."/>
            <person name="Shah S."/>
            <person name="Dougan E. K."/>
            <person name="Thang M."/>
            <person name="Chan C."/>
        </authorList>
    </citation>
    <scope>NUCLEOTIDE SEQUENCE [LARGE SCALE GENOMIC DNA]</scope>
</reference>
<dbReference type="InterPro" id="IPR036691">
    <property type="entry name" value="Endo/exonu/phosph_ase_sf"/>
</dbReference>
<dbReference type="SUPFAM" id="SSF56219">
    <property type="entry name" value="DNase I-like"/>
    <property type="match status" value="1"/>
</dbReference>
<dbReference type="Gene3D" id="3.60.10.10">
    <property type="entry name" value="Endonuclease/exonuclease/phosphatase"/>
    <property type="match status" value="1"/>
</dbReference>